<keyword evidence="4 7" id="KW-0449">Lipoprotein</keyword>
<evidence type="ECO:0000313" key="7">
    <source>
        <dbReference type="EMBL" id="QLG89303.1"/>
    </source>
</evidence>
<evidence type="ECO:0000256" key="3">
    <source>
        <dbReference type="ARBA" id="ARBA00023139"/>
    </source>
</evidence>
<proteinExistence type="predicted"/>
<feature type="domain" description="C-type lysozyme inhibitor" evidence="6">
    <location>
        <begin position="26"/>
        <end position="91"/>
    </location>
</feature>
<dbReference type="InterPro" id="IPR039366">
    <property type="entry name" value="Pilotin"/>
</dbReference>
<dbReference type="Proteomes" id="UP000509597">
    <property type="component" value="Chromosome"/>
</dbReference>
<evidence type="ECO:0000256" key="1">
    <source>
        <dbReference type="ARBA" id="ARBA00022729"/>
    </source>
</evidence>
<feature type="signal peptide" evidence="5">
    <location>
        <begin position="1"/>
        <end position="18"/>
    </location>
</feature>
<dbReference type="Pfam" id="PF09864">
    <property type="entry name" value="MliC"/>
    <property type="match status" value="1"/>
</dbReference>
<gene>
    <name evidence="7" type="ORF">HQ393_14195</name>
</gene>
<sequence>MKKILFLIALSYASLAQAQSSFSQTFRCSNGTIFQVSSQGEDSIVVNRGLYQKATEPSRITLKQVISASGARYSDGNYTVWLKGDNATILKDETVLQSDCAATRADEPLSPVRDAASGVVFIPPDRWLSKDVRLTAVAGSDIQGDAKLAAHQLSYTLHDAQHTKLLDILVFPSSDWPKVTAPAQSLMLGNDGQRIYIALLPSKNPFEPSSEAGQQFAQLQISAAEVKQAFSMYGTVVNQAIETVRVKVSWMEKSLRPGSEQIIELRDMSADKPGEIIAKHSQVLEKGSPKPVTLRFDPAAINPKHQYQVSAKLMQEGRLVLESSAVDVLTLSHGRDAQLWLTQKKAVSTPKP</sequence>
<reference evidence="7 8" key="1">
    <citation type="submission" date="2020-07" db="EMBL/GenBank/DDBJ databases">
        <title>Complete genome sequence of Chitinibacter sp. 2T18.</title>
        <authorList>
            <person name="Bae J.-W."/>
            <person name="Choi J.-W."/>
        </authorList>
    </citation>
    <scope>NUCLEOTIDE SEQUENCE [LARGE SCALE GENOMIC DNA]</scope>
    <source>
        <strain evidence="7 8">2T18</strain>
    </source>
</reference>
<keyword evidence="8" id="KW-1185">Reference proteome</keyword>
<dbReference type="SUPFAM" id="SSF141488">
    <property type="entry name" value="YdhA-like"/>
    <property type="match status" value="1"/>
</dbReference>
<accession>A0A7H9BL50</accession>
<evidence type="ECO:0000256" key="4">
    <source>
        <dbReference type="ARBA" id="ARBA00023288"/>
    </source>
</evidence>
<dbReference type="Pfam" id="PF09619">
    <property type="entry name" value="YscW"/>
    <property type="match status" value="1"/>
</dbReference>
<organism evidence="7 8">
    <name type="scientific">Chitinibacter bivalviorum</name>
    <dbReference type="NCBI Taxonomy" id="2739434"/>
    <lineage>
        <taxon>Bacteria</taxon>
        <taxon>Pseudomonadati</taxon>
        <taxon>Pseudomonadota</taxon>
        <taxon>Betaproteobacteria</taxon>
        <taxon>Neisseriales</taxon>
        <taxon>Chitinibacteraceae</taxon>
        <taxon>Chitinibacter</taxon>
    </lineage>
</organism>
<evidence type="ECO:0000259" key="6">
    <source>
        <dbReference type="Pfam" id="PF09864"/>
    </source>
</evidence>
<dbReference type="Gene3D" id="2.40.128.200">
    <property type="match status" value="1"/>
</dbReference>
<dbReference type="AlphaFoldDB" id="A0A7H9BL50"/>
<name>A0A7H9BL50_9NEIS</name>
<protein>
    <submittedName>
        <fullName evidence="7">YbaY family lipoprotein</fullName>
    </submittedName>
</protein>
<keyword evidence="3" id="KW-0564">Palmitate</keyword>
<keyword evidence="2" id="KW-0472">Membrane</keyword>
<dbReference type="KEGG" id="chiz:HQ393_14195"/>
<dbReference type="EMBL" id="CP058627">
    <property type="protein sequence ID" value="QLG89303.1"/>
    <property type="molecule type" value="Genomic_DNA"/>
</dbReference>
<keyword evidence="1 5" id="KW-0732">Signal</keyword>
<dbReference type="InterPro" id="IPR018660">
    <property type="entry name" value="MliC"/>
</dbReference>
<dbReference type="RefSeq" id="WP_179355822.1">
    <property type="nucleotide sequence ID" value="NZ_CP058627.1"/>
</dbReference>
<evidence type="ECO:0000256" key="2">
    <source>
        <dbReference type="ARBA" id="ARBA00023136"/>
    </source>
</evidence>
<feature type="chain" id="PRO_5029015369" evidence="5">
    <location>
        <begin position="19"/>
        <end position="352"/>
    </location>
</feature>
<evidence type="ECO:0000256" key="5">
    <source>
        <dbReference type="SAM" id="SignalP"/>
    </source>
</evidence>
<dbReference type="InterPro" id="IPR036328">
    <property type="entry name" value="MliC_sf"/>
</dbReference>
<evidence type="ECO:0000313" key="8">
    <source>
        <dbReference type="Proteomes" id="UP000509597"/>
    </source>
</evidence>